<keyword evidence="1" id="KW-0233">DNA recombination</keyword>
<dbReference type="RefSeq" id="WP_322186307.1">
    <property type="nucleotide sequence ID" value="NZ_JAXLPB010000002.1"/>
</dbReference>
<organism evidence="3 4">
    <name type="scientific">Fulvimarina uroteuthidis</name>
    <dbReference type="NCBI Taxonomy" id="3098149"/>
    <lineage>
        <taxon>Bacteria</taxon>
        <taxon>Pseudomonadati</taxon>
        <taxon>Pseudomonadota</taxon>
        <taxon>Alphaproteobacteria</taxon>
        <taxon>Hyphomicrobiales</taxon>
        <taxon>Aurantimonadaceae</taxon>
        <taxon>Fulvimarina</taxon>
    </lineage>
</organism>
<dbReference type="PANTHER" id="PTHR10948:SF23">
    <property type="entry name" value="TRANSPOSASE INSI FOR INSERTION SEQUENCE ELEMENT IS30A-RELATED"/>
    <property type="match status" value="1"/>
</dbReference>
<evidence type="ECO:0000313" key="3">
    <source>
        <dbReference type="EMBL" id="MDY8108836.1"/>
    </source>
</evidence>
<gene>
    <name evidence="3" type="ORF">U0C82_06715</name>
</gene>
<evidence type="ECO:0000313" key="4">
    <source>
        <dbReference type="Proteomes" id="UP001294412"/>
    </source>
</evidence>
<protein>
    <submittedName>
        <fullName evidence="3">IS30 family transposase</fullName>
    </submittedName>
</protein>
<dbReference type="InterPro" id="IPR012337">
    <property type="entry name" value="RNaseH-like_sf"/>
</dbReference>
<dbReference type="InterPro" id="IPR025246">
    <property type="entry name" value="IS30-like_HTH"/>
</dbReference>
<dbReference type="EMBL" id="JAXLPB010000002">
    <property type="protein sequence ID" value="MDY8108836.1"/>
    <property type="molecule type" value="Genomic_DNA"/>
</dbReference>
<proteinExistence type="predicted"/>
<dbReference type="InterPro" id="IPR051917">
    <property type="entry name" value="Transposase-Integrase"/>
</dbReference>
<comment type="caution">
    <text evidence="3">The sequence shown here is derived from an EMBL/GenBank/DDBJ whole genome shotgun (WGS) entry which is preliminary data.</text>
</comment>
<name>A0ABU5I0U9_9HYPH</name>
<dbReference type="PANTHER" id="PTHR10948">
    <property type="entry name" value="TRANSPOSASE"/>
    <property type="match status" value="1"/>
</dbReference>
<keyword evidence="4" id="KW-1185">Reference proteome</keyword>
<reference evidence="3 4" key="1">
    <citation type="submission" date="2023-12" db="EMBL/GenBank/DDBJ databases">
        <title>Description of Novel Strain Fulvimarina sp. 2208YS6-2-32 isolated from Uroteuthis (Photololigo) edulis.</title>
        <authorList>
            <person name="Park J.-S."/>
        </authorList>
    </citation>
    <scope>NUCLEOTIDE SEQUENCE [LARGE SCALE GENOMIC DNA]</scope>
    <source>
        <strain evidence="3 4">2208YS6-2-32</strain>
    </source>
</reference>
<accession>A0ABU5I0U9</accession>
<dbReference type="InterPro" id="IPR053392">
    <property type="entry name" value="Transposase_IS30-like"/>
</dbReference>
<feature type="domain" description="Transposase IS30-like HTH" evidence="2">
    <location>
        <begin position="3"/>
        <end position="45"/>
    </location>
</feature>
<dbReference type="SUPFAM" id="SSF53098">
    <property type="entry name" value="Ribonuclease H-like"/>
    <property type="match status" value="1"/>
</dbReference>
<sequence>MPSYSHLSTWEREQIAALLAAGHSGNSIAGALGRSAATIGQELRSNRLCGGGYSRRQADGAYLKRRRRAAVLEQDARLRQFVVDRLAEGWSPEQVAGWLKKRSEPKLRSLVTETIYAFIYRAMQKAEELWRYLVMLRRTRRALRGRCSRDTIKNRRSIHDRPASADDRKEAGHWEAELVICKQTKLVLVLHERKTRVTLAINPIGETAAETVSAMRAVFRRVDPGLRPSVTFHNDTTFVKDALVTDLFGMSTWFCDAYASWQKGGIQDANGRLRRWLPSWLDIDAIDEATCRRPSSP</sequence>
<dbReference type="NCBIfam" id="NF033563">
    <property type="entry name" value="transpos_IS30"/>
    <property type="match status" value="1"/>
</dbReference>
<evidence type="ECO:0000259" key="2">
    <source>
        <dbReference type="Pfam" id="PF13936"/>
    </source>
</evidence>
<evidence type="ECO:0000256" key="1">
    <source>
        <dbReference type="ARBA" id="ARBA00023172"/>
    </source>
</evidence>
<dbReference type="Proteomes" id="UP001294412">
    <property type="component" value="Unassembled WGS sequence"/>
</dbReference>
<dbReference type="Pfam" id="PF13936">
    <property type="entry name" value="HTH_38"/>
    <property type="match status" value="1"/>
</dbReference>